<sequence length="443" mass="49078">MITDIVKLSGTVDLDAETVNKTLSRWIDDGHRVDSLCQSLGRSNGKYLGHIFGSLGSVSNEFVRVIPLKGEERDIKIEDIRKCSQPDEMTYSLASTIFAHVWRMLDQRIKEALGDKAWEYQYDPLIWAHNEGNNISEEAMLAPQSPEGTHGQDCDPGIRRPDSAQHLPNEGGASILPVDGYDPLRYINYIEPNLSTSSYDPLRDMNPVEGHGEGAYAFDHLKSVDRVRPQLQEHHGHLCHMNSVDSNQLEHGYNPLDYVNPVEVGLAEDSHDPSRFISPAGSDLPVGGYDPLRYVNPVEVGLAQDSRDPFHFISPVGSDLPAGGYDPLRYVNPVEVGLTQDSHDPFHFISPVGSDLPAGGYDPLHYVNPVEPDLPRSGYDPVHHISPVELQASVASVNMNRGDDFTQRLSHSPYTDGMLDPRQIRSPQHSTNGGITFRVIPVT</sequence>
<dbReference type="EMBL" id="BRPB01000257">
    <property type="protein sequence ID" value="GLA56126.1"/>
    <property type="molecule type" value="Genomic_DNA"/>
</dbReference>
<proteinExistence type="predicted"/>
<protein>
    <submittedName>
        <fullName evidence="1">Uncharacterized protein</fullName>
    </submittedName>
</protein>
<dbReference type="AlphaFoldDB" id="A0A9W6EGY5"/>
<gene>
    <name evidence="1" type="ORF">AnigIFM63604_004664</name>
</gene>
<accession>A0A9W6EGY5</accession>
<comment type="caution">
    <text evidence="1">The sequence shown here is derived from an EMBL/GenBank/DDBJ whole genome shotgun (WGS) entry which is preliminary data.</text>
</comment>
<reference evidence="1" key="1">
    <citation type="submission" date="2022-07" db="EMBL/GenBank/DDBJ databases">
        <title>Taxonomy of Aspergillus series Nigri: significant species reduction supported by multi-species coalescent approaches.</title>
        <authorList>
            <person name="Bian C."/>
            <person name="Kusuya Y."/>
            <person name="Sklenar F."/>
            <person name="D'hooge E."/>
            <person name="Yaguchi T."/>
            <person name="Takahashi H."/>
            <person name="Hubka V."/>
        </authorList>
    </citation>
    <scope>NUCLEOTIDE SEQUENCE</scope>
    <source>
        <strain evidence="1">IFM 63604</strain>
    </source>
</reference>
<organism evidence="1 2">
    <name type="scientific">Aspergillus niger</name>
    <dbReference type="NCBI Taxonomy" id="5061"/>
    <lineage>
        <taxon>Eukaryota</taxon>
        <taxon>Fungi</taxon>
        <taxon>Dikarya</taxon>
        <taxon>Ascomycota</taxon>
        <taxon>Pezizomycotina</taxon>
        <taxon>Eurotiomycetes</taxon>
        <taxon>Eurotiomycetidae</taxon>
        <taxon>Eurotiales</taxon>
        <taxon>Aspergillaceae</taxon>
        <taxon>Aspergillus</taxon>
        <taxon>Aspergillus subgen. Circumdati</taxon>
    </lineage>
</organism>
<evidence type="ECO:0000313" key="2">
    <source>
        <dbReference type="Proteomes" id="UP001144191"/>
    </source>
</evidence>
<dbReference type="Proteomes" id="UP001144191">
    <property type="component" value="Unassembled WGS sequence"/>
</dbReference>
<evidence type="ECO:0000313" key="1">
    <source>
        <dbReference type="EMBL" id="GLA56126.1"/>
    </source>
</evidence>
<name>A0A9W6EGY5_ASPNG</name>